<dbReference type="Pfam" id="PF25954">
    <property type="entry name" value="Beta-barrel_RND_2"/>
    <property type="match status" value="1"/>
</dbReference>
<feature type="domain" description="Multidrug resistance protein MdtA-like barrel-sandwich hybrid" evidence="4">
    <location>
        <begin position="62"/>
        <end position="243"/>
    </location>
</feature>
<feature type="domain" description="CusB-like beta-barrel" evidence="5">
    <location>
        <begin position="256"/>
        <end position="325"/>
    </location>
</feature>
<feature type="chain" id="PRO_5002898284" evidence="3">
    <location>
        <begin position="26"/>
        <end position="405"/>
    </location>
</feature>
<dbReference type="Gene3D" id="2.40.420.20">
    <property type="match status" value="1"/>
</dbReference>
<evidence type="ECO:0000259" key="4">
    <source>
        <dbReference type="Pfam" id="PF25917"/>
    </source>
</evidence>
<keyword evidence="2" id="KW-0175">Coiled coil</keyword>
<dbReference type="SUPFAM" id="SSF111369">
    <property type="entry name" value="HlyD-like secretion proteins"/>
    <property type="match status" value="2"/>
</dbReference>
<dbReference type="EMBL" id="ACJM01000012">
    <property type="protein sequence ID" value="EEG76832.1"/>
    <property type="molecule type" value="Genomic_DNA"/>
</dbReference>
<dbReference type="STRING" id="555088.DealDRAFT_2280"/>
<feature type="signal peptide" evidence="3">
    <location>
        <begin position="1"/>
        <end position="25"/>
    </location>
</feature>
<dbReference type="GO" id="GO:1990281">
    <property type="term" value="C:efflux pump complex"/>
    <property type="evidence" value="ECO:0007669"/>
    <property type="project" value="TreeGrafter"/>
</dbReference>
<keyword evidence="8" id="KW-1185">Reference proteome</keyword>
<dbReference type="InterPro" id="IPR058625">
    <property type="entry name" value="MdtA-like_BSH"/>
</dbReference>
<reference evidence="7 8" key="1">
    <citation type="submission" date="2009-02" db="EMBL/GenBank/DDBJ databases">
        <title>Sequencing of the draft genome and assembly of Dethiobacter alkaliphilus AHT 1.</title>
        <authorList>
            <consortium name="US DOE Joint Genome Institute (JGI-PGF)"/>
            <person name="Lucas S."/>
            <person name="Copeland A."/>
            <person name="Lapidus A."/>
            <person name="Glavina del Rio T."/>
            <person name="Dalin E."/>
            <person name="Tice H."/>
            <person name="Bruce D."/>
            <person name="Goodwin L."/>
            <person name="Pitluck S."/>
            <person name="Larimer F."/>
            <person name="Land M.L."/>
            <person name="Hauser L."/>
            <person name="Muyzer G."/>
        </authorList>
    </citation>
    <scope>NUCLEOTIDE SEQUENCE [LARGE SCALE GENOMIC DNA]</scope>
    <source>
        <strain evidence="7 8">AHT 1</strain>
    </source>
</reference>
<dbReference type="Proteomes" id="UP000006443">
    <property type="component" value="Unassembled WGS sequence"/>
</dbReference>
<dbReference type="InterPro" id="IPR006143">
    <property type="entry name" value="RND_pump_MFP"/>
</dbReference>
<evidence type="ECO:0000259" key="5">
    <source>
        <dbReference type="Pfam" id="PF25954"/>
    </source>
</evidence>
<dbReference type="InterPro" id="IPR058637">
    <property type="entry name" value="YknX-like_C"/>
</dbReference>
<evidence type="ECO:0000313" key="7">
    <source>
        <dbReference type="EMBL" id="EEG76832.1"/>
    </source>
</evidence>
<dbReference type="InterPro" id="IPR058792">
    <property type="entry name" value="Beta-barrel_RND_2"/>
</dbReference>
<dbReference type="Gene3D" id="1.10.287.470">
    <property type="entry name" value="Helix hairpin bin"/>
    <property type="match status" value="2"/>
</dbReference>
<evidence type="ECO:0000256" key="3">
    <source>
        <dbReference type="SAM" id="SignalP"/>
    </source>
</evidence>
<dbReference type="Pfam" id="PF25989">
    <property type="entry name" value="YknX_C"/>
    <property type="match status" value="1"/>
</dbReference>
<dbReference type="RefSeq" id="WP_008517523.1">
    <property type="nucleotide sequence ID" value="NZ_ACJM01000012.1"/>
</dbReference>
<evidence type="ECO:0000313" key="8">
    <source>
        <dbReference type="Proteomes" id="UP000006443"/>
    </source>
</evidence>
<dbReference type="PROSITE" id="PS51257">
    <property type="entry name" value="PROKAR_LIPOPROTEIN"/>
    <property type="match status" value="1"/>
</dbReference>
<sequence>MSSKTWKIALLLAGALLLTACGNGAEEEESVDPVAVEITRAGQGEIAETFSFSGEVSAGGEIQIVPKVSGTVSKVNVALGDTVQQGDVLVELEARELALAVQQAEAAVEMARANLNSMEAGSGLSQLQANVRQAEINFNRAGEQLERMEALYAEGGLAKQQLEDVRASFAVAQTQYELASDQLQSHERGEGQLEILTAQLKQAEAGLELARLNYQNATITAPVGGTVTLVHTEAGNMVSPGTPVVTLINAEGTRVTALLTEQAVNHIAVGMEIAVEIPTLEGRYQGEVREISPGAVSGTRSFLVKVTLVEEIEARPGMFARLILVRDSRDDAVVLPRSAILENDGSYYIYLVKDEQAVRTDVTIGLRDETHAEIEAGVTVGDKVVITGHHFLRDGVAVQVEGEQS</sequence>
<dbReference type="OrthoDB" id="1995149at2"/>
<dbReference type="eggNOG" id="COG0845">
    <property type="taxonomic scope" value="Bacteria"/>
</dbReference>
<dbReference type="Gene3D" id="2.40.50.100">
    <property type="match status" value="1"/>
</dbReference>
<name>C0GIH1_DETAL</name>
<accession>C0GIH1</accession>
<feature type="coiled-coil region" evidence="2">
    <location>
        <begin position="94"/>
        <end position="151"/>
    </location>
</feature>
<feature type="domain" description="YknX-like C-terminal permuted SH3-like" evidence="6">
    <location>
        <begin position="333"/>
        <end position="400"/>
    </location>
</feature>
<comment type="caution">
    <text evidence="7">The sequence shown here is derived from an EMBL/GenBank/DDBJ whole genome shotgun (WGS) entry which is preliminary data.</text>
</comment>
<gene>
    <name evidence="7" type="ORF">DealDRAFT_2280</name>
</gene>
<comment type="similarity">
    <text evidence="1">Belongs to the membrane fusion protein (MFP) (TC 8.A.1) family.</text>
</comment>
<proteinExistence type="inferred from homology"/>
<dbReference type="AlphaFoldDB" id="C0GIH1"/>
<organism evidence="7 8">
    <name type="scientific">Dethiobacter alkaliphilus AHT 1</name>
    <dbReference type="NCBI Taxonomy" id="555088"/>
    <lineage>
        <taxon>Bacteria</taxon>
        <taxon>Bacillati</taxon>
        <taxon>Bacillota</taxon>
        <taxon>Dethiobacteria</taxon>
        <taxon>Dethiobacterales</taxon>
        <taxon>Dethiobacteraceae</taxon>
        <taxon>Dethiobacter</taxon>
    </lineage>
</organism>
<protein>
    <submittedName>
        <fullName evidence="7">Efflux transporter, RND family, MFP subunit</fullName>
    </submittedName>
</protein>
<dbReference type="Pfam" id="PF25917">
    <property type="entry name" value="BSH_RND"/>
    <property type="match status" value="1"/>
</dbReference>
<dbReference type="NCBIfam" id="TIGR01730">
    <property type="entry name" value="RND_mfp"/>
    <property type="match status" value="1"/>
</dbReference>
<dbReference type="Gene3D" id="2.40.30.170">
    <property type="match status" value="1"/>
</dbReference>
<evidence type="ECO:0000259" key="6">
    <source>
        <dbReference type="Pfam" id="PF25989"/>
    </source>
</evidence>
<dbReference type="GO" id="GO:0015562">
    <property type="term" value="F:efflux transmembrane transporter activity"/>
    <property type="evidence" value="ECO:0007669"/>
    <property type="project" value="TreeGrafter"/>
</dbReference>
<evidence type="ECO:0000256" key="2">
    <source>
        <dbReference type="SAM" id="Coils"/>
    </source>
</evidence>
<evidence type="ECO:0000256" key="1">
    <source>
        <dbReference type="ARBA" id="ARBA00009477"/>
    </source>
</evidence>
<dbReference type="PANTHER" id="PTHR30469">
    <property type="entry name" value="MULTIDRUG RESISTANCE PROTEIN MDTA"/>
    <property type="match status" value="1"/>
</dbReference>
<keyword evidence="3" id="KW-0732">Signal</keyword>